<sequence>MRADRQTIPVPPRESRGWQATSIGGSFSYFTCVLGIAANAEPYTRQNPSVHMQFTMQRIPSMASAAQFRSRPGHRPKFFSEPVRAMQSRTRAAHDGFAPIRPVFAQFRAGRCPLSLFSILGDIGTVI</sequence>
<accession>A0A8J2PFA0</accession>
<dbReference type="Proteomes" id="UP000708208">
    <property type="component" value="Unassembled WGS sequence"/>
</dbReference>
<comment type="caution">
    <text evidence="1">The sequence shown here is derived from an EMBL/GenBank/DDBJ whole genome shotgun (WGS) entry which is preliminary data.</text>
</comment>
<gene>
    <name evidence="1" type="ORF">AFUS01_LOCUS37257</name>
</gene>
<evidence type="ECO:0000313" key="1">
    <source>
        <dbReference type="EMBL" id="CAG7827262.1"/>
    </source>
</evidence>
<evidence type="ECO:0000313" key="2">
    <source>
        <dbReference type="Proteomes" id="UP000708208"/>
    </source>
</evidence>
<dbReference type="AlphaFoldDB" id="A0A8J2PFA0"/>
<organism evidence="1 2">
    <name type="scientific">Allacma fusca</name>
    <dbReference type="NCBI Taxonomy" id="39272"/>
    <lineage>
        <taxon>Eukaryota</taxon>
        <taxon>Metazoa</taxon>
        <taxon>Ecdysozoa</taxon>
        <taxon>Arthropoda</taxon>
        <taxon>Hexapoda</taxon>
        <taxon>Collembola</taxon>
        <taxon>Symphypleona</taxon>
        <taxon>Sminthuridae</taxon>
        <taxon>Allacma</taxon>
    </lineage>
</organism>
<name>A0A8J2PFA0_9HEXA</name>
<proteinExistence type="predicted"/>
<dbReference type="EMBL" id="CAJVCH010542823">
    <property type="protein sequence ID" value="CAG7827262.1"/>
    <property type="molecule type" value="Genomic_DNA"/>
</dbReference>
<reference evidence="1" key="1">
    <citation type="submission" date="2021-06" db="EMBL/GenBank/DDBJ databases">
        <authorList>
            <person name="Hodson N. C."/>
            <person name="Mongue J. A."/>
            <person name="Jaron S. K."/>
        </authorList>
    </citation>
    <scope>NUCLEOTIDE SEQUENCE</scope>
</reference>
<protein>
    <submittedName>
        <fullName evidence="1">Uncharacterized protein</fullName>
    </submittedName>
</protein>
<keyword evidence="2" id="KW-1185">Reference proteome</keyword>